<comment type="caution">
    <text evidence="2">The sequence shown here is derived from an EMBL/GenBank/DDBJ whole genome shotgun (WGS) entry which is preliminary data.</text>
</comment>
<name>A0A5B7F0H6_PORTR</name>
<dbReference type="Proteomes" id="UP000324222">
    <property type="component" value="Unassembled WGS sequence"/>
</dbReference>
<dbReference type="AlphaFoldDB" id="A0A5B7F0H6"/>
<feature type="region of interest" description="Disordered" evidence="1">
    <location>
        <begin position="106"/>
        <end position="171"/>
    </location>
</feature>
<feature type="region of interest" description="Disordered" evidence="1">
    <location>
        <begin position="228"/>
        <end position="248"/>
    </location>
</feature>
<accession>A0A5B7F0H6</accession>
<gene>
    <name evidence="2" type="ORF">E2C01_032283</name>
</gene>
<dbReference type="OrthoDB" id="6159439at2759"/>
<keyword evidence="3" id="KW-1185">Reference proteome</keyword>
<evidence type="ECO:0000256" key="1">
    <source>
        <dbReference type="SAM" id="MobiDB-lite"/>
    </source>
</evidence>
<reference evidence="2 3" key="1">
    <citation type="submission" date="2019-05" db="EMBL/GenBank/DDBJ databases">
        <title>Another draft genome of Portunus trituberculatus and its Hox gene families provides insights of decapod evolution.</title>
        <authorList>
            <person name="Jeong J.-H."/>
            <person name="Song I."/>
            <person name="Kim S."/>
            <person name="Choi T."/>
            <person name="Kim D."/>
            <person name="Ryu S."/>
            <person name="Kim W."/>
        </authorList>
    </citation>
    <scope>NUCLEOTIDE SEQUENCE [LARGE SCALE GENOMIC DNA]</scope>
    <source>
        <tissue evidence="2">Muscle</tissue>
    </source>
</reference>
<evidence type="ECO:0000313" key="2">
    <source>
        <dbReference type="EMBL" id="MPC38769.1"/>
    </source>
</evidence>
<feature type="compositionally biased region" description="Low complexity" evidence="1">
    <location>
        <begin position="116"/>
        <end position="145"/>
    </location>
</feature>
<evidence type="ECO:0000313" key="3">
    <source>
        <dbReference type="Proteomes" id="UP000324222"/>
    </source>
</evidence>
<organism evidence="2 3">
    <name type="scientific">Portunus trituberculatus</name>
    <name type="common">Swimming crab</name>
    <name type="synonym">Neptunus trituberculatus</name>
    <dbReference type="NCBI Taxonomy" id="210409"/>
    <lineage>
        <taxon>Eukaryota</taxon>
        <taxon>Metazoa</taxon>
        <taxon>Ecdysozoa</taxon>
        <taxon>Arthropoda</taxon>
        <taxon>Crustacea</taxon>
        <taxon>Multicrustacea</taxon>
        <taxon>Malacostraca</taxon>
        <taxon>Eumalacostraca</taxon>
        <taxon>Eucarida</taxon>
        <taxon>Decapoda</taxon>
        <taxon>Pleocyemata</taxon>
        <taxon>Brachyura</taxon>
        <taxon>Eubrachyura</taxon>
        <taxon>Portunoidea</taxon>
        <taxon>Portunidae</taxon>
        <taxon>Portuninae</taxon>
        <taxon>Portunus</taxon>
    </lineage>
</organism>
<dbReference type="EMBL" id="VSRR010004166">
    <property type="protein sequence ID" value="MPC38769.1"/>
    <property type="molecule type" value="Genomic_DNA"/>
</dbReference>
<protein>
    <submittedName>
        <fullName evidence="2">Uncharacterized protein</fullName>
    </submittedName>
</protein>
<proteinExistence type="predicted"/>
<feature type="compositionally biased region" description="Polar residues" evidence="1">
    <location>
        <begin position="161"/>
        <end position="170"/>
    </location>
</feature>
<sequence length="321" mass="33997">MDQTIMGGGGVTFPVTTSGSMMALGSSLATLAPLEPSRTSPYPGLLPGADWGFLETTDITRDYGGLFSSSLVEYGLPPILPRTPTPHEILHPTHDLTYAAHYSTPAEYPAPLTPESDQPSDGSGSPTSSPHSTLHALPHFAPAAHYTPTSQPHASHLHQGHATTYSTLSPPTDDLATLTSVLPSSVPCQESQQTPALSPLLPIASSNVGEMGFGGLTGDVLTSLGSLVSEPRNEVPQDATEATGKKHESHLALTGTVQYAGMYGCGDLPFSHRRRKVSPSSARLHKHISEEKQQLRVFSVALRDNSCYCVALGYTGNKYFP</sequence>